<organism evidence="3 4">
    <name type="scientific">Limosilactobacillus mucosae</name>
    <name type="common">Lactobacillus mucosae</name>
    <dbReference type="NCBI Taxonomy" id="97478"/>
    <lineage>
        <taxon>Bacteria</taxon>
        <taxon>Bacillati</taxon>
        <taxon>Bacillota</taxon>
        <taxon>Bacilli</taxon>
        <taxon>Lactobacillales</taxon>
        <taxon>Lactobacillaceae</taxon>
        <taxon>Limosilactobacillus</taxon>
    </lineage>
</organism>
<dbReference type="SUPFAM" id="SSF56601">
    <property type="entry name" value="beta-lactamase/transpeptidase-like"/>
    <property type="match status" value="1"/>
</dbReference>
<comment type="caution">
    <text evidence="3">The sequence shown here is derived from an EMBL/GenBank/DDBJ whole genome shotgun (WGS) entry which is preliminary data.</text>
</comment>
<evidence type="ECO:0000313" key="4">
    <source>
        <dbReference type="Proteomes" id="UP000030001"/>
    </source>
</evidence>
<evidence type="ECO:0000256" key="1">
    <source>
        <dbReference type="ARBA" id="ARBA00022801"/>
    </source>
</evidence>
<reference evidence="3 4" key="1">
    <citation type="submission" date="2014-09" db="EMBL/GenBank/DDBJ databases">
        <title>Lactobacillus mucosae CRL573 Genome Sequencing.</title>
        <authorList>
            <person name="Bleckwedel J."/>
            <person name="Teran L.C."/>
            <person name="Bonacina J."/>
            <person name="Saavedra L."/>
            <person name="Mozzi F.B."/>
            <person name="Raya R.R."/>
        </authorList>
    </citation>
    <scope>NUCLEOTIDE SEQUENCE [LARGE SCALE GENOMIC DNA]</scope>
    <source>
        <strain evidence="3 4">CRL573</strain>
    </source>
</reference>
<protein>
    <submittedName>
        <fullName evidence="3">Beta-lactamase</fullName>
    </submittedName>
</protein>
<dbReference type="EMBL" id="JROC01000038">
    <property type="protein sequence ID" value="KGL66095.1"/>
    <property type="molecule type" value="Genomic_DNA"/>
</dbReference>
<feature type="domain" description="Beta-lactamase-related" evidence="2">
    <location>
        <begin position="13"/>
        <end position="319"/>
    </location>
</feature>
<dbReference type="Pfam" id="PF00144">
    <property type="entry name" value="Beta-lactamase"/>
    <property type="match status" value="1"/>
</dbReference>
<gene>
    <name evidence="3" type="ORF">LX03_10700</name>
</gene>
<name>A0A099YC05_LIMMU</name>
<dbReference type="InterPro" id="IPR012338">
    <property type="entry name" value="Beta-lactam/transpept-like"/>
</dbReference>
<dbReference type="AlphaFoldDB" id="A0A099YC05"/>
<proteinExistence type="predicted"/>
<dbReference type="InterPro" id="IPR001466">
    <property type="entry name" value="Beta-lactam-related"/>
</dbReference>
<dbReference type="PANTHER" id="PTHR43283:SF11">
    <property type="entry name" value="BETA-LACTAMASE-RELATED DOMAIN-CONTAINING PROTEIN"/>
    <property type="match status" value="1"/>
</dbReference>
<keyword evidence="1" id="KW-0378">Hydrolase</keyword>
<dbReference type="InterPro" id="IPR050789">
    <property type="entry name" value="Diverse_Enzym_Activities"/>
</dbReference>
<evidence type="ECO:0000259" key="2">
    <source>
        <dbReference type="Pfam" id="PF00144"/>
    </source>
</evidence>
<sequence length="339" mass="38091">MREYQNTIQSLNAMVDDGIVPGISWAIFEGKTTLKNVAGLAQLQPNKEPLIDGMLYDVASLTKVVGTIPVIMQLKDAGLLDWDDPVVNWLPELNDDRATIRNLLTHTSSIEGYIPHRDELPAAELTKEMLNTLRVGPNLNKQIRYADVGLIYVGWIAEKIRGEPIQKAITERILNPLQMNDTTFFPDPAKCVPTEIKKERGLIRGQTHDPKGYVLGEHCGSAGMFATLDDLLKFSHALLETNLDGLVEPTTINSLFYDQTPMNGEHLRSFGWKLFHSRSCDHHFVISHTGYTGTWMVLDKQTDQGMIVLSNRVHPSADNQAFLDARDHLFATYLNEKDQ</sequence>
<evidence type="ECO:0000313" key="3">
    <source>
        <dbReference type="EMBL" id="KGL66095.1"/>
    </source>
</evidence>
<dbReference type="Proteomes" id="UP000030001">
    <property type="component" value="Unassembled WGS sequence"/>
</dbReference>
<dbReference type="Gene3D" id="3.40.710.10">
    <property type="entry name" value="DD-peptidase/beta-lactamase superfamily"/>
    <property type="match status" value="1"/>
</dbReference>
<dbReference type="GO" id="GO:0016787">
    <property type="term" value="F:hydrolase activity"/>
    <property type="evidence" value="ECO:0007669"/>
    <property type="project" value="UniProtKB-KW"/>
</dbReference>
<dbReference type="PANTHER" id="PTHR43283">
    <property type="entry name" value="BETA-LACTAMASE-RELATED"/>
    <property type="match status" value="1"/>
</dbReference>
<accession>A0A099YC05</accession>